<evidence type="ECO:0000313" key="2">
    <source>
        <dbReference type="Proteomes" id="UP000501692"/>
    </source>
</evidence>
<dbReference type="Proteomes" id="UP000501692">
    <property type="component" value="Chromosome"/>
</dbReference>
<protein>
    <submittedName>
        <fullName evidence="1">Uncharacterized protein</fullName>
    </submittedName>
</protein>
<organism evidence="1 2">
    <name type="scientific">Acinetobacter pittii</name>
    <name type="common">Acinetobacter genomosp. 3</name>
    <dbReference type="NCBI Taxonomy" id="48296"/>
    <lineage>
        <taxon>Bacteria</taxon>
        <taxon>Pseudomonadati</taxon>
        <taxon>Pseudomonadota</taxon>
        <taxon>Gammaproteobacteria</taxon>
        <taxon>Moraxellales</taxon>
        <taxon>Moraxellaceae</taxon>
        <taxon>Acinetobacter</taxon>
        <taxon>Acinetobacter calcoaceticus/baumannii complex</taxon>
    </lineage>
</organism>
<proteinExistence type="predicted"/>
<sequence>MISMTKGQIVQRLFIRFLIRNEFQNCLFQDIWNAFIEKCDYLNSEQNFYFIYEYFQKLLKEDYFIMDIATTPPKYTSAYTAYQLKKLLLPKELQSPYENIFQQTQEIKNEIHKNQLEIECLNECFKDFPAIRFQIEFLIQQKQQELIRLKSKVSALTELIETFN</sequence>
<evidence type="ECO:0000313" key="1">
    <source>
        <dbReference type="EMBL" id="QIT17836.1"/>
    </source>
</evidence>
<dbReference type="EMBL" id="CP049806">
    <property type="protein sequence ID" value="QIT17836.1"/>
    <property type="molecule type" value="Genomic_DNA"/>
</dbReference>
<accession>A0A6H0FU57</accession>
<name>A0A6H0FU57_ACIPI</name>
<dbReference type="AlphaFoldDB" id="A0A6H0FU57"/>
<reference evidence="1 2" key="1">
    <citation type="submission" date="2020-03" db="EMBL/GenBank/DDBJ databases">
        <authorList>
            <person name="Zhang L."/>
            <person name="Han X."/>
            <person name="Chen Y."/>
            <person name="Yu Y."/>
        </authorList>
    </citation>
    <scope>NUCLEOTIDE SEQUENCE [LARGE SCALE GENOMIC DNA]</scope>
    <source>
        <strain evidence="1 2">A1254</strain>
    </source>
</reference>
<gene>
    <name evidence="1" type="ORF">G8E09_08985</name>
</gene>